<dbReference type="Pfam" id="PF07993">
    <property type="entry name" value="NAD_binding_4"/>
    <property type="match status" value="1"/>
</dbReference>
<dbReference type="Gene3D" id="3.40.50.720">
    <property type="entry name" value="NAD(P)-binding Rossmann-like Domain"/>
    <property type="match status" value="1"/>
</dbReference>
<evidence type="ECO:0000259" key="12">
    <source>
        <dbReference type="Pfam" id="PF07993"/>
    </source>
</evidence>
<dbReference type="InterPro" id="IPR036291">
    <property type="entry name" value="NAD(P)-bd_dom_sf"/>
</dbReference>
<dbReference type="GO" id="GO:0016020">
    <property type="term" value="C:membrane"/>
    <property type="evidence" value="ECO:0007669"/>
    <property type="project" value="UniProtKB-SubCell"/>
</dbReference>
<evidence type="ECO:0000256" key="2">
    <source>
        <dbReference type="ARBA" id="ARBA00005928"/>
    </source>
</evidence>
<keyword evidence="7 10" id="KW-0443">Lipid metabolism</keyword>
<keyword evidence="10" id="KW-0560">Oxidoreductase</keyword>
<keyword evidence="3 10" id="KW-0444">Lipid biosynthesis</keyword>
<dbReference type="CDD" id="cd05236">
    <property type="entry name" value="FAR-N_SDR_e"/>
    <property type="match status" value="1"/>
</dbReference>
<proteinExistence type="inferred from homology"/>
<dbReference type="InterPro" id="IPR026055">
    <property type="entry name" value="FAR"/>
</dbReference>
<keyword evidence="4 10" id="KW-0812">Transmembrane</keyword>
<name>A0A1B6CBE7_9HEMI</name>
<accession>A0A1B6CBE7</accession>
<evidence type="ECO:0000313" key="13">
    <source>
        <dbReference type="EMBL" id="JAS10610.1"/>
    </source>
</evidence>
<feature type="non-terminal residue" evidence="13">
    <location>
        <position position="1"/>
    </location>
</feature>
<comment type="function">
    <text evidence="10">Catalyzes the reduction of fatty acyl-CoA to fatty alcohols.</text>
</comment>
<dbReference type="Pfam" id="PF03015">
    <property type="entry name" value="Sterile"/>
    <property type="match status" value="1"/>
</dbReference>
<keyword evidence="5 10" id="KW-0521">NADP</keyword>
<keyword evidence="6 10" id="KW-1133">Transmembrane helix</keyword>
<evidence type="ECO:0000256" key="4">
    <source>
        <dbReference type="ARBA" id="ARBA00022692"/>
    </source>
</evidence>
<dbReference type="InterPro" id="IPR013120">
    <property type="entry name" value="FAR_NAD-bd"/>
</dbReference>
<reference evidence="13" key="1">
    <citation type="submission" date="2015-12" db="EMBL/GenBank/DDBJ databases">
        <title>De novo transcriptome assembly of four potential Pierce s Disease insect vectors from Arizona vineyards.</title>
        <authorList>
            <person name="Tassone E.E."/>
        </authorList>
    </citation>
    <scope>NUCLEOTIDE SEQUENCE</scope>
</reference>
<feature type="transmembrane region" description="Helical" evidence="10">
    <location>
        <begin position="380"/>
        <end position="403"/>
    </location>
</feature>
<dbReference type="GO" id="GO:0080019">
    <property type="term" value="F:alcohol-forming very long-chain fatty acyl-CoA reductase activity"/>
    <property type="evidence" value="ECO:0007669"/>
    <property type="project" value="InterPro"/>
</dbReference>
<evidence type="ECO:0000256" key="6">
    <source>
        <dbReference type="ARBA" id="ARBA00022989"/>
    </source>
</evidence>
<dbReference type="GO" id="GO:0005777">
    <property type="term" value="C:peroxisome"/>
    <property type="evidence" value="ECO:0007669"/>
    <property type="project" value="TreeGrafter"/>
</dbReference>
<dbReference type="EC" id="1.2.1.84" evidence="10"/>
<comment type="similarity">
    <text evidence="2 10">Belongs to the fatty acyl-CoA reductase family.</text>
</comment>
<dbReference type="PANTHER" id="PTHR11011:SF60">
    <property type="entry name" value="FATTY ACYL-COA REDUCTASE-RELATED"/>
    <property type="match status" value="1"/>
</dbReference>
<feature type="domain" description="Thioester reductase (TE)" evidence="12">
    <location>
        <begin position="43"/>
        <end position="312"/>
    </location>
</feature>
<dbReference type="CDD" id="cd09071">
    <property type="entry name" value="FAR_C"/>
    <property type="match status" value="1"/>
</dbReference>
<evidence type="ECO:0000256" key="5">
    <source>
        <dbReference type="ARBA" id="ARBA00022857"/>
    </source>
</evidence>
<dbReference type="AlphaFoldDB" id="A0A1B6CBE7"/>
<feature type="domain" description="Fatty acyl-CoA reductase C-terminal" evidence="11">
    <location>
        <begin position="387"/>
        <end position="479"/>
    </location>
</feature>
<dbReference type="InterPro" id="IPR033640">
    <property type="entry name" value="FAR_C"/>
</dbReference>
<comment type="catalytic activity">
    <reaction evidence="9 10">
        <text>a long-chain fatty acyl-CoA + 2 NADPH + 2 H(+) = a long-chain primary fatty alcohol + 2 NADP(+) + CoA</text>
        <dbReference type="Rhea" id="RHEA:52716"/>
        <dbReference type="ChEBI" id="CHEBI:15378"/>
        <dbReference type="ChEBI" id="CHEBI:57287"/>
        <dbReference type="ChEBI" id="CHEBI:57783"/>
        <dbReference type="ChEBI" id="CHEBI:58349"/>
        <dbReference type="ChEBI" id="CHEBI:77396"/>
        <dbReference type="ChEBI" id="CHEBI:83139"/>
        <dbReference type="EC" id="1.2.1.84"/>
    </reaction>
</comment>
<evidence type="ECO:0000256" key="10">
    <source>
        <dbReference type="RuleBase" id="RU363097"/>
    </source>
</evidence>
<evidence type="ECO:0000256" key="3">
    <source>
        <dbReference type="ARBA" id="ARBA00022516"/>
    </source>
</evidence>
<dbReference type="FunFam" id="3.40.50.720:FF:000143">
    <property type="entry name" value="Fatty acyl-CoA reductase"/>
    <property type="match status" value="1"/>
</dbReference>
<evidence type="ECO:0000256" key="9">
    <source>
        <dbReference type="ARBA" id="ARBA00052530"/>
    </source>
</evidence>
<dbReference type="EMBL" id="GEDC01026688">
    <property type="protein sequence ID" value="JAS10610.1"/>
    <property type="molecule type" value="Transcribed_RNA"/>
</dbReference>
<sequence>LETINKLLKAMEFYPKDDLDTVYKELDVQSEIQEGYSGSCIFLTGSTGFVGKCILEKLIRSCNISQVYILVRKKKGKTSTQRLEQLLSDVVFERMLIENKNARNLITLVEGDLTLPDIGLSPEDLQSLHDKVEFVFHSAATVNMEEHLRTAFYTNVNATHFLLEQAKLMPKLKAFIHVSTAFSQVMLSNINECFYDVDFSAEELERIVKFSDDDQLTALTPRLISKWENTYSFTKAIAEKLVSAYYPYIPVAVARPSIITPTVSEPLAGWIDNMYGTTGVSIGCSFGILKVWRCDPQAINDMIPVDVVVNSILSIGWYISSNKPQPVDNIMFNLVSCKKKPLPTEKYMKIIKKIYLEDRTFPSLIMGTINLSLVKNEMLFWFYILFFHLIPGLLFDVGLRIFGQSPILMRIYRKAYKTNNSFASYITKEFNFSDTNVDKLWNLMNPMDRKLFNFDQDSYTYTEYYRHAIRGVRVYLLKDPMETVPQARRRYKIILYLNNIFKMALYAAVGWFIAYTFLQWFSTNGLE</sequence>
<evidence type="ECO:0000256" key="7">
    <source>
        <dbReference type="ARBA" id="ARBA00023098"/>
    </source>
</evidence>
<protein>
    <recommendedName>
        <fullName evidence="10">Fatty acyl-CoA reductase</fullName>
        <ecNumber evidence="10">1.2.1.84</ecNumber>
    </recommendedName>
</protein>
<dbReference type="GO" id="GO:0102965">
    <property type="term" value="F:alcohol-forming long-chain fatty acyl-CoA reductase activity"/>
    <property type="evidence" value="ECO:0007669"/>
    <property type="project" value="UniProtKB-EC"/>
</dbReference>
<feature type="transmembrane region" description="Helical" evidence="10">
    <location>
        <begin position="495"/>
        <end position="518"/>
    </location>
</feature>
<evidence type="ECO:0000256" key="1">
    <source>
        <dbReference type="ARBA" id="ARBA00004141"/>
    </source>
</evidence>
<evidence type="ECO:0000256" key="8">
    <source>
        <dbReference type="ARBA" id="ARBA00023136"/>
    </source>
</evidence>
<organism evidence="13">
    <name type="scientific">Clastoptera arizonana</name>
    <name type="common">Arizona spittle bug</name>
    <dbReference type="NCBI Taxonomy" id="38151"/>
    <lineage>
        <taxon>Eukaryota</taxon>
        <taxon>Metazoa</taxon>
        <taxon>Ecdysozoa</taxon>
        <taxon>Arthropoda</taxon>
        <taxon>Hexapoda</taxon>
        <taxon>Insecta</taxon>
        <taxon>Pterygota</taxon>
        <taxon>Neoptera</taxon>
        <taxon>Paraneoptera</taxon>
        <taxon>Hemiptera</taxon>
        <taxon>Auchenorrhyncha</taxon>
        <taxon>Cercopoidea</taxon>
        <taxon>Clastopteridae</taxon>
        <taxon>Clastoptera</taxon>
    </lineage>
</organism>
<gene>
    <name evidence="13" type="ORF">g.18585</name>
</gene>
<dbReference type="GO" id="GO:0035336">
    <property type="term" value="P:long-chain fatty-acyl-CoA metabolic process"/>
    <property type="evidence" value="ECO:0007669"/>
    <property type="project" value="TreeGrafter"/>
</dbReference>
<comment type="subcellular location">
    <subcellularLocation>
        <location evidence="1">Membrane</location>
        <topology evidence="1">Multi-pass membrane protein</topology>
    </subcellularLocation>
</comment>
<dbReference type="SUPFAM" id="SSF51735">
    <property type="entry name" value="NAD(P)-binding Rossmann-fold domains"/>
    <property type="match status" value="1"/>
</dbReference>
<keyword evidence="8 10" id="KW-0472">Membrane</keyword>
<dbReference type="PANTHER" id="PTHR11011">
    <property type="entry name" value="MALE STERILITY PROTEIN 2-RELATED"/>
    <property type="match status" value="1"/>
</dbReference>
<evidence type="ECO:0000259" key="11">
    <source>
        <dbReference type="Pfam" id="PF03015"/>
    </source>
</evidence>